<keyword evidence="4 6" id="KW-1133">Transmembrane helix</keyword>
<dbReference type="PANTHER" id="PTHR30250:SF26">
    <property type="entry name" value="PSMA PROTEIN"/>
    <property type="match status" value="1"/>
</dbReference>
<name>A0A9W5YCX3_9FIRM</name>
<feature type="transmembrane region" description="Helical" evidence="6">
    <location>
        <begin position="433"/>
        <end position="457"/>
    </location>
</feature>
<reference evidence="7" key="1">
    <citation type="submission" date="2022-06" db="EMBL/GenBank/DDBJ databases">
        <title>Vallitalea longa sp. nov., an anaerobic bacterium isolated from marine sediment.</title>
        <authorList>
            <person name="Hirano S."/>
            <person name="Terahara T."/>
            <person name="Mori K."/>
            <person name="Hamada M."/>
            <person name="Matsumoto R."/>
            <person name="Kobayashi T."/>
        </authorList>
    </citation>
    <scope>NUCLEOTIDE SEQUENCE</scope>
    <source>
        <strain evidence="7">SH18-1</strain>
    </source>
</reference>
<gene>
    <name evidence="7" type="ORF">SH1V18_42450</name>
</gene>
<keyword evidence="3 6" id="KW-0812">Transmembrane</keyword>
<feature type="transmembrane region" description="Helical" evidence="6">
    <location>
        <begin position="313"/>
        <end position="331"/>
    </location>
</feature>
<dbReference type="AlphaFoldDB" id="A0A9W5YCX3"/>
<dbReference type="RefSeq" id="WP_281819056.1">
    <property type="nucleotide sequence ID" value="NZ_BRLB01000021.1"/>
</dbReference>
<feature type="transmembrane region" description="Helical" evidence="6">
    <location>
        <begin position="377"/>
        <end position="394"/>
    </location>
</feature>
<organism evidence="7 8">
    <name type="scientific">Vallitalea longa</name>
    <dbReference type="NCBI Taxonomy" id="2936439"/>
    <lineage>
        <taxon>Bacteria</taxon>
        <taxon>Bacillati</taxon>
        <taxon>Bacillota</taxon>
        <taxon>Clostridia</taxon>
        <taxon>Lachnospirales</taxon>
        <taxon>Vallitaleaceae</taxon>
        <taxon>Vallitalea</taxon>
    </lineage>
</organism>
<protein>
    <submittedName>
        <fullName evidence="7">Flippase</fullName>
    </submittedName>
</protein>
<dbReference type="EMBL" id="BRLB01000021">
    <property type="protein sequence ID" value="GKX31765.1"/>
    <property type="molecule type" value="Genomic_DNA"/>
</dbReference>
<evidence type="ECO:0000313" key="8">
    <source>
        <dbReference type="Proteomes" id="UP001144256"/>
    </source>
</evidence>
<dbReference type="Proteomes" id="UP001144256">
    <property type="component" value="Unassembled WGS sequence"/>
</dbReference>
<dbReference type="PANTHER" id="PTHR30250">
    <property type="entry name" value="PST FAMILY PREDICTED COLANIC ACID TRANSPORTER"/>
    <property type="match status" value="1"/>
</dbReference>
<comment type="caution">
    <text evidence="7">The sequence shown here is derived from an EMBL/GenBank/DDBJ whole genome shotgun (WGS) entry which is preliminary data.</text>
</comment>
<feature type="transmembrane region" description="Helical" evidence="6">
    <location>
        <begin position="343"/>
        <end position="365"/>
    </location>
</feature>
<feature type="transmembrane region" description="Helical" evidence="6">
    <location>
        <begin position="127"/>
        <end position="148"/>
    </location>
</feature>
<feature type="transmembrane region" description="Helical" evidence="6">
    <location>
        <begin position="86"/>
        <end position="107"/>
    </location>
</feature>
<proteinExistence type="predicted"/>
<evidence type="ECO:0000256" key="5">
    <source>
        <dbReference type="ARBA" id="ARBA00023136"/>
    </source>
</evidence>
<keyword evidence="2" id="KW-1003">Cell membrane</keyword>
<feature type="transmembrane region" description="Helical" evidence="6">
    <location>
        <begin position="400"/>
        <end position="421"/>
    </location>
</feature>
<evidence type="ECO:0000256" key="2">
    <source>
        <dbReference type="ARBA" id="ARBA00022475"/>
    </source>
</evidence>
<accession>A0A9W5YCX3</accession>
<comment type="subcellular location">
    <subcellularLocation>
        <location evidence="1">Cell membrane</location>
        <topology evidence="1">Multi-pass membrane protein</topology>
    </subcellularLocation>
</comment>
<evidence type="ECO:0000256" key="3">
    <source>
        <dbReference type="ARBA" id="ARBA00022692"/>
    </source>
</evidence>
<evidence type="ECO:0000256" key="1">
    <source>
        <dbReference type="ARBA" id="ARBA00004651"/>
    </source>
</evidence>
<dbReference type="GO" id="GO:0005886">
    <property type="term" value="C:plasma membrane"/>
    <property type="evidence" value="ECO:0007669"/>
    <property type="project" value="UniProtKB-SubCell"/>
</dbReference>
<dbReference type="InterPro" id="IPR050833">
    <property type="entry name" value="Poly_Biosynth_Transport"/>
</dbReference>
<keyword evidence="8" id="KW-1185">Reference proteome</keyword>
<keyword evidence="5 6" id="KW-0472">Membrane</keyword>
<feature type="transmembrane region" description="Helical" evidence="6">
    <location>
        <begin position="42"/>
        <end position="65"/>
    </location>
</feature>
<evidence type="ECO:0000256" key="4">
    <source>
        <dbReference type="ARBA" id="ARBA00022989"/>
    </source>
</evidence>
<feature type="transmembrane region" description="Helical" evidence="6">
    <location>
        <begin position="160"/>
        <end position="178"/>
    </location>
</feature>
<feature type="transmembrane region" description="Helical" evidence="6">
    <location>
        <begin position="184"/>
        <end position="206"/>
    </location>
</feature>
<feature type="transmembrane region" description="Helical" evidence="6">
    <location>
        <begin position="12"/>
        <end position="30"/>
    </location>
</feature>
<dbReference type="Pfam" id="PF01943">
    <property type="entry name" value="Polysacc_synt"/>
    <property type="match status" value="1"/>
</dbReference>
<evidence type="ECO:0000256" key="6">
    <source>
        <dbReference type="SAM" id="Phobius"/>
    </source>
</evidence>
<evidence type="ECO:0000313" key="7">
    <source>
        <dbReference type="EMBL" id="GKX31765.1"/>
    </source>
</evidence>
<dbReference type="InterPro" id="IPR002797">
    <property type="entry name" value="Polysacc_synth"/>
</dbReference>
<sequence length="510" mass="57438">MRINQLKAGAVLSYISMGLGYIISIIYTPIMLRLLGQSEYGLYNLVSSVVSYLGLLSFGFGSAYMRYYLCYKAKNDEDNIAKLNGMFLIVFSAIGLITVIVGTIFVFNIDLILGGKLTINELAKSKILVIIMVINIALSFPMSVFNSHITANEKYIFQKLIQMIKIIVNPFIMLPVLLMGYKSIGMVIVTTVLNISIEIANATFCFKKLKIRFSFRHFDFSLMKEMTVFSSFIFINMIIDQINWNVDKFILGRIRGTVAVATYGLAAQFNTYYLSLSTAISNVFIPRVNKIVATTNDNQELSDLFTRIGRLQFILLSLVCSGLIFFGKSFINMWAGADYNESYAIMLLLIIPVTIPLIQNLGIEIQKAKNMHKFRSKVYLFIAILNVLISIPLAKMYGGIGSALGTAISLLIGNGLIMNWYYHKRIGLNINYFWSQIVKFVPSLLLPISVGVLLNMFVELNNVVVFLESVIIYVAVFGLSMSCFGMNKYEKNLISKPIKKIIKKCKKYSQ</sequence>
<feature type="transmembrane region" description="Helical" evidence="6">
    <location>
        <begin position="463"/>
        <end position="486"/>
    </location>
</feature>